<dbReference type="STRING" id="139723.A0A182MMX1"/>
<feature type="region of interest" description="Disordered" evidence="1">
    <location>
        <begin position="54"/>
        <end position="108"/>
    </location>
</feature>
<sequence length="306" mass="34225">MYSIKEGKKSGLFRKRALAKMAKIHKMLLEQQNQPCPSTSTEARADTEVVPLVTADQSFQDTPSVEDLPLEEDEEEEMPILEDGEYDDDDDGYPITESDEENEDDARHVDEKHNPALHFMNRLRLWGLSHKITHDALDDLLGLIRETTDIQMPANCRTFLKTPKGVGKEISTVAGGQLWYQGIQNSIQHCSPYITIALDAISINLFVGGIPMNNCQPGPTQLWPILMQLYNFPEAPILVVGVYCGSSKPDNVEGFLRPLVTEMNQLMDDGIIINDHSFGVCFNAFIANASARAFISGKIIRRVVYV</sequence>
<dbReference type="VEuPathDB" id="VectorBase:ACUA022105"/>
<reference evidence="2" key="2">
    <citation type="submission" date="2020-05" db="UniProtKB">
        <authorList>
            <consortium name="EnsemblMetazoa"/>
        </authorList>
    </citation>
    <scope>IDENTIFICATION</scope>
    <source>
        <strain evidence="2">A-37</strain>
    </source>
</reference>
<evidence type="ECO:0000313" key="2">
    <source>
        <dbReference type="EnsemblMetazoa" id="ACUA022105-PA"/>
    </source>
</evidence>
<dbReference type="PANTHER" id="PTHR33053:SF9">
    <property type="entry name" value="AGAP000105-PA"/>
    <property type="match status" value="1"/>
</dbReference>
<name>A0A182MMX1_9DIPT</name>
<evidence type="ECO:0000256" key="1">
    <source>
        <dbReference type="SAM" id="MobiDB-lite"/>
    </source>
</evidence>
<evidence type="ECO:0000313" key="3">
    <source>
        <dbReference type="Proteomes" id="UP000075883"/>
    </source>
</evidence>
<keyword evidence="3" id="KW-1185">Reference proteome</keyword>
<dbReference type="PANTHER" id="PTHR33053">
    <property type="entry name" value="PROTEIN, PUTATIVE-RELATED"/>
    <property type="match status" value="1"/>
</dbReference>
<dbReference type="EMBL" id="AXCM01004683">
    <property type="status" value="NOT_ANNOTATED_CDS"/>
    <property type="molecule type" value="Genomic_DNA"/>
</dbReference>
<feature type="compositionally biased region" description="Acidic residues" evidence="1">
    <location>
        <begin position="68"/>
        <end position="104"/>
    </location>
</feature>
<accession>A0A182MMX1</accession>
<dbReference type="Proteomes" id="UP000075883">
    <property type="component" value="Unassembled WGS sequence"/>
</dbReference>
<dbReference type="AlphaFoldDB" id="A0A182MMX1"/>
<reference evidence="3" key="1">
    <citation type="submission" date="2013-09" db="EMBL/GenBank/DDBJ databases">
        <title>The Genome Sequence of Anopheles culicifacies species A.</title>
        <authorList>
            <consortium name="The Broad Institute Genomics Platform"/>
            <person name="Neafsey D.E."/>
            <person name="Besansky N."/>
            <person name="Howell P."/>
            <person name="Walton C."/>
            <person name="Young S.K."/>
            <person name="Zeng Q."/>
            <person name="Gargeya S."/>
            <person name="Fitzgerald M."/>
            <person name="Haas B."/>
            <person name="Abouelleil A."/>
            <person name="Allen A.W."/>
            <person name="Alvarado L."/>
            <person name="Arachchi H.M."/>
            <person name="Berlin A.M."/>
            <person name="Chapman S.B."/>
            <person name="Gainer-Dewar J."/>
            <person name="Goldberg J."/>
            <person name="Griggs A."/>
            <person name="Gujja S."/>
            <person name="Hansen M."/>
            <person name="Howarth C."/>
            <person name="Imamovic A."/>
            <person name="Ireland A."/>
            <person name="Larimer J."/>
            <person name="McCowan C."/>
            <person name="Murphy C."/>
            <person name="Pearson M."/>
            <person name="Poon T.W."/>
            <person name="Priest M."/>
            <person name="Roberts A."/>
            <person name="Saif S."/>
            <person name="Shea T."/>
            <person name="Sisk P."/>
            <person name="Sykes S."/>
            <person name="Wortman J."/>
            <person name="Nusbaum C."/>
            <person name="Birren B."/>
        </authorList>
    </citation>
    <scope>NUCLEOTIDE SEQUENCE [LARGE SCALE GENOMIC DNA]</scope>
    <source>
        <strain evidence="3">A-37</strain>
    </source>
</reference>
<protein>
    <submittedName>
        <fullName evidence="2">Uncharacterized protein</fullName>
    </submittedName>
</protein>
<dbReference type="EnsemblMetazoa" id="ACUA022105-RA">
    <property type="protein sequence ID" value="ACUA022105-PA"/>
    <property type="gene ID" value="ACUA022105"/>
</dbReference>
<proteinExistence type="predicted"/>
<organism evidence="2 3">
    <name type="scientific">Anopheles culicifacies</name>
    <dbReference type="NCBI Taxonomy" id="139723"/>
    <lineage>
        <taxon>Eukaryota</taxon>
        <taxon>Metazoa</taxon>
        <taxon>Ecdysozoa</taxon>
        <taxon>Arthropoda</taxon>
        <taxon>Hexapoda</taxon>
        <taxon>Insecta</taxon>
        <taxon>Pterygota</taxon>
        <taxon>Neoptera</taxon>
        <taxon>Endopterygota</taxon>
        <taxon>Diptera</taxon>
        <taxon>Nematocera</taxon>
        <taxon>Culicoidea</taxon>
        <taxon>Culicidae</taxon>
        <taxon>Anophelinae</taxon>
        <taxon>Anopheles</taxon>
        <taxon>culicifacies species complex</taxon>
    </lineage>
</organism>